<dbReference type="Proteomes" id="UP000441102">
    <property type="component" value="Unassembled WGS sequence"/>
</dbReference>
<evidence type="ECO:0000259" key="8">
    <source>
        <dbReference type="Pfam" id="PF03328"/>
    </source>
</evidence>
<dbReference type="InterPro" id="IPR015813">
    <property type="entry name" value="Pyrv/PenolPyrv_kinase-like_dom"/>
</dbReference>
<dbReference type="InterPro" id="IPR040442">
    <property type="entry name" value="Pyrv_kinase-like_dom_sf"/>
</dbReference>
<dbReference type="FunFam" id="3.20.20.60:FF:000004">
    <property type="entry name" value="5-keto-4-deoxy-D-glucarate aldolase"/>
    <property type="match status" value="1"/>
</dbReference>
<evidence type="ECO:0000256" key="3">
    <source>
        <dbReference type="ARBA" id="ARBA00022723"/>
    </source>
</evidence>
<dbReference type="GO" id="GO:0016832">
    <property type="term" value="F:aldehyde-lyase activity"/>
    <property type="evidence" value="ECO:0007669"/>
    <property type="project" value="UniProtKB-ARBA"/>
</dbReference>
<evidence type="ECO:0000256" key="1">
    <source>
        <dbReference type="ARBA" id="ARBA00001968"/>
    </source>
</evidence>
<feature type="domain" description="HpcH/HpaI aldolase/citrate lyase" evidence="8">
    <location>
        <begin position="19"/>
        <end position="242"/>
    </location>
</feature>
<evidence type="ECO:0000256" key="5">
    <source>
        <dbReference type="ARBA" id="ARBA00023317"/>
    </source>
</evidence>
<protein>
    <submittedName>
        <fullName evidence="9">HpcH/HpaI aldolase/citrate lyase family protein</fullName>
    </submittedName>
</protein>
<evidence type="ECO:0000256" key="7">
    <source>
        <dbReference type="SAM" id="Phobius"/>
    </source>
</evidence>
<feature type="transmembrane region" description="Helical" evidence="7">
    <location>
        <begin position="225"/>
        <end position="246"/>
    </location>
</feature>
<proteinExistence type="inferred from homology"/>
<gene>
    <name evidence="9" type="ORF">F9L06_24930</name>
</gene>
<keyword evidence="7" id="KW-1133">Transmembrane helix</keyword>
<evidence type="ECO:0000256" key="2">
    <source>
        <dbReference type="ARBA" id="ARBA00005568"/>
    </source>
</evidence>
<dbReference type="GO" id="GO:0046872">
    <property type="term" value="F:metal ion binding"/>
    <property type="evidence" value="ECO:0007669"/>
    <property type="project" value="UniProtKB-KW"/>
</dbReference>
<evidence type="ECO:0000313" key="9">
    <source>
        <dbReference type="EMBL" id="KAB2790319.1"/>
    </source>
</evidence>
<evidence type="ECO:0000313" key="10">
    <source>
        <dbReference type="Proteomes" id="UP000441102"/>
    </source>
</evidence>
<keyword evidence="7" id="KW-0812">Transmembrane</keyword>
<dbReference type="InterPro" id="IPR005000">
    <property type="entry name" value="Aldolase/citrate-lyase_domain"/>
</dbReference>
<dbReference type="Pfam" id="PF03328">
    <property type="entry name" value="HpcH_HpaI"/>
    <property type="match status" value="1"/>
</dbReference>
<dbReference type="SUPFAM" id="SSF51621">
    <property type="entry name" value="Phosphoenolpyruvate/pyruvate domain"/>
    <property type="match status" value="1"/>
</dbReference>
<dbReference type="InterPro" id="IPR050251">
    <property type="entry name" value="HpcH-HpaI_aldolase"/>
</dbReference>
<dbReference type="RefSeq" id="WP_151577146.1">
    <property type="nucleotide sequence ID" value="NZ_WBWX01000019.1"/>
</dbReference>
<keyword evidence="5" id="KW-0670">Pyruvate</keyword>
<evidence type="ECO:0000256" key="4">
    <source>
        <dbReference type="ARBA" id="ARBA00023239"/>
    </source>
</evidence>
<comment type="cofactor">
    <cofactor evidence="1">
        <name>a divalent metal cation</name>
        <dbReference type="ChEBI" id="CHEBI:60240"/>
    </cofactor>
</comment>
<reference evidence="9 10" key="1">
    <citation type="submission" date="2019-09" db="EMBL/GenBank/DDBJ databases">
        <title>Taxonomic organization of the family Brucellaceae based on a phylogenomic approach.</title>
        <authorList>
            <person name="Leclercq S."/>
            <person name="Cloeckaert A."/>
            <person name="Zygmunt M.S."/>
        </authorList>
    </citation>
    <scope>NUCLEOTIDE SEQUENCE [LARGE SCALE GENOMIC DNA]</scope>
    <source>
        <strain evidence="9 10">CCUG 34461</strain>
    </source>
</reference>
<keyword evidence="3" id="KW-0479">Metal-binding</keyword>
<dbReference type="GO" id="GO:0005737">
    <property type="term" value="C:cytoplasm"/>
    <property type="evidence" value="ECO:0007669"/>
    <property type="project" value="TreeGrafter"/>
</dbReference>
<dbReference type="PANTHER" id="PTHR30502">
    <property type="entry name" value="2-KETO-3-DEOXY-L-RHAMNONATE ALDOLASE"/>
    <property type="match status" value="1"/>
</dbReference>
<dbReference type="PANTHER" id="PTHR30502:SF0">
    <property type="entry name" value="PHOSPHOENOLPYRUVATE CARBOXYLASE FAMILY PROTEIN"/>
    <property type="match status" value="1"/>
</dbReference>
<evidence type="ECO:0000256" key="6">
    <source>
        <dbReference type="ARBA" id="ARBA00045074"/>
    </source>
</evidence>
<dbReference type="AlphaFoldDB" id="A0A6I0DHF5"/>
<comment type="similarity">
    <text evidence="2">Belongs to the HpcH/HpaI aldolase family.</text>
</comment>
<dbReference type="Gene3D" id="3.20.20.60">
    <property type="entry name" value="Phosphoenolpyruvate-binding domains"/>
    <property type="match status" value="1"/>
</dbReference>
<name>A0A6I0DHF5_BRUAN</name>
<comment type="caution">
    <text evidence="9">The sequence shown here is derived from an EMBL/GenBank/DDBJ whole genome shotgun (WGS) entry which is preliminary data.</text>
</comment>
<dbReference type="EMBL" id="WBWX01000019">
    <property type="protein sequence ID" value="KAB2790319.1"/>
    <property type="molecule type" value="Genomic_DNA"/>
</dbReference>
<keyword evidence="4 9" id="KW-0456">Lyase</keyword>
<sequence>MPAPVNIFKQALQAGEPLFGTWSALASALCAEIASRTGFDWIVLDGEHAPNDLRSILSQLQAVAASPCHPVVRLPVGDTALIKQFLDIGAQTLLIPMVDTPQDAARVAAATQYPPKGRRGIGSALARSGGFGTTTDYLTTAGEQICVIAQVESRSAIASIDAIAATDGIDAVFFGPSDLAADMGLIGQTSHPDVVAAVEEGIRAVVAAGKPAGVLAMDPDLVARFIAAGATFVAVATDVNALVVGLRSRRAQFKSLREINS</sequence>
<keyword evidence="7" id="KW-0472">Membrane</keyword>
<accession>A0A6I0DHF5</accession>
<comment type="catalytic activity">
    <reaction evidence="6">
        <text>D-glyceraldehyde + pyruvate = 2-dehydro-3-deoxy-L-galactonate</text>
        <dbReference type="Rhea" id="RHEA:80055"/>
        <dbReference type="ChEBI" id="CHEBI:15361"/>
        <dbReference type="ChEBI" id="CHEBI:17378"/>
        <dbReference type="ChEBI" id="CHEBI:75545"/>
    </reaction>
</comment>
<organism evidence="9 10">
    <name type="scientific">Brucella anthropi</name>
    <name type="common">Ochrobactrum anthropi</name>
    <dbReference type="NCBI Taxonomy" id="529"/>
    <lineage>
        <taxon>Bacteria</taxon>
        <taxon>Pseudomonadati</taxon>
        <taxon>Pseudomonadota</taxon>
        <taxon>Alphaproteobacteria</taxon>
        <taxon>Hyphomicrobiales</taxon>
        <taxon>Brucellaceae</taxon>
        <taxon>Brucella/Ochrobactrum group</taxon>
        <taxon>Brucella</taxon>
    </lineage>
</organism>